<dbReference type="InParanoid" id="A0A3B3HNF2"/>
<dbReference type="PROSITE" id="PS50878">
    <property type="entry name" value="RT_POL"/>
    <property type="match status" value="1"/>
</dbReference>
<dbReference type="Pfam" id="PF00078">
    <property type="entry name" value="RVT_1"/>
    <property type="match status" value="1"/>
</dbReference>
<dbReference type="Pfam" id="PF03372">
    <property type="entry name" value="Exo_endo_phos"/>
    <property type="match status" value="1"/>
</dbReference>
<dbReference type="GO" id="GO:0003824">
    <property type="term" value="F:catalytic activity"/>
    <property type="evidence" value="ECO:0007669"/>
    <property type="project" value="InterPro"/>
</dbReference>
<dbReference type="Proteomes" id="UP000001038">
    <property type="component" value="Chromosome 11"/>
</dbReference>
<dbReference type="Ensembl" id="ENSORLT00000045289.1">
    <property type="protein sequence ID" value="ENSORLP00000033402.1"/>
    <property type="gene ID" value="ENSORLG00000030323.1"/>
</dbReference>
<name>A0A3B3HNF2_ORYLA</name>
<reference evidence="2" key="2">
    <citation type="submission" date="2025-08" db="UniProtKB">
        <authorList>
            <consortium name="Ensembl"/>
        </authorList>
    </citation>
    <scope>IDENTIFICATION</scope>
    <source>
        <strain evidence="2">Hd-rR</strain>
    </source>
</reference>
<dbReference type="SUPFAM" id="SSF56672">
    <property type="entry name" value="DNA/RNA polymerases"/>
    <property type="match status" value="1"/>
</dbReference>
<evidence type="ECO:0000313" key="3">
    <source>
        <dbReference type="Proteomes" id="UP000001038"/>
    </source>
</evidence>
<protein>
    <recommendedName>
        <fullName evidence="1">Reverse transcriptase domain-containing protein</fullName>
    </recommendedName>
</protein>
<feature type="domain" description="Reverse transcriptase" evidence="1">
    <location>
        <begin position="517"/>
        <end position="790"/>
    </location>
</feature>
<dbReference type="PANTHER" id="PTHR47027:SF20">
    <property type="entry name" value="REVERSE TRANSCRIPTASE-LIKE PROTEIN WITH RNA-DIRECTED DNA POLYMERASE DOMAIN"/>
    <property type="match status" value="1"/>
</dbReference>
<proteinExistence type="predicted"/>
<dbReference type="Gene3D" id="3.60.10.10">
    <property type="entry name" value="Endonuclease/exonuclease/phosphatase"/>
    <property type="match status" value="1"/>
</dbReference>
<dbReference type="InterPro" id="IPR005135">
    <property type="entry name" value="Endo/exonuclease/phosphatase"/>
</dbReference>
<dbReference type="PANTHER" id="PTHR47027">
    <property type="entry name" value="REVERSE TRANSCRIPTASE DOMAIN-CONTAINING PROTEIN"/>
    <property type="match status" value="1"/>
</dbReference>
<dbReference type="Bgee" id="ENSORLG00000030323">
    <property type="expression patterns" value="Expressed in blastula and 1 other cell type or tissue"/>
</dbReference>
<organism evidence="2 3">
    <name type="scientific">Oryzias latipes</name>
    <name type="common">Japanese rice fish</name>
    <name type="synonym">Japanese killifish</name>
    <dbReference type="NCBI Taxonomy" id="8090"/>
    <lineage>
        <taxon>Eukaryota</taxon>
        <taxon>Metazoa</taxon>
        <taxon>Chordata</taxon>
        <taxon>Craniata</taxon>
        <taxon>Vertebrata</taxon>
        <taxon>Euteleostomi</taxon>
        <taxon>Actinopterygii</taxon>
        <taxon>Neopterygii</taxon>
        <taxon>Teleostei</taxon>
        <taxon>Neoteleostei</taxon>
        <taxon>Acanthomorphata</taxon>
        <taxon>Ovalentaria</taxon>
        <taxon>Atherinomorphae</taxon>
        <taxon>Beloniformes</taxon>
        <taxon>Adrianichthyidae</taxon>
        <taxon>Oryziinae</taxon>
        <taxon>Oryzias</taxon>
    </lineage>
</organism>
<dbReference type="SUPFAM" id="SSF56219">
    <property type="entry name" value="DNase I-like"/>
    <property type="match status" value="1"/>
</dbReference>
<reference evidence="2" key="3">
    <citation type="submission" date="2025-09" db="UniProtKB">
        <authorList>
            <consortium name="Ensembl"/>
        </authorList>
    </citation>
    <scope>IDENTIFICATION</scope>
    <source>
        <strain evidence="2">Hd-rR</strain>
    </source>
</reference>
<accession>A0A3B3HNF2</accession>
<dbReference type="AlphaFoldDB" id="A0A3B3HNF2"/>
<keyword evidence="3" id="KW-1185">Reference proteome</keyword>
<dbReference type="GeneTree" id="ENSGT00940000164961"/>
<sequence>MRIVSYNTRGLRTGHSVADKSSRYVVDKLLNECDVLCLQETWLAKQDLDNLNSLHVDFHGAGESTTDLSTRIVRGRIPGGVAILWNVKYDAAVNVVRLNVDWAVGLEIDIDEKKFTILNVYMPYESNLLEDEFLHKLAFIKAYIEDSSSTCVFVMGDFNADLSDDSSIFGNHLTSYCEENNLTLSSKILLPDTSFTYISDAWHSTSWLDHCICTTDAHASLSNIEILYNLATSDHIPIIFSLNVANVPSLVAKDNNDLTDKLDWSKVTNEDINKYTATTDAQLQAVKLPRDALACCDPNCKNTTHCNELCKLYENIVKAVKDSSLCLRSRSLKSWTVKPGWNDFVAEHHAAARDAFRLWHEAGKPRQGALFESKKMTTARFKYSLRILKRQENMMRADSLARGLQNNDYHKFWKEVNCMNNRKTSLPSNIEGVCGADNIADLWRKHYSDLLNSVKSHAVSIDNVDFTDTMVIRASEIQDAISKIKEGKACGLDDITVEHLKYSSFKLLPLLAMCFTGFLTHGVLPDSILSVVLIPVIKDKTASLNSLSNYRPIALSSNISKILEYVLLTRLEVHLLTSENQFGFKKSLGTDMCIYALQEIVGKYLHLNTSVFLCFIDATKAFDRVNHLKLFQKLINRGVPKYLVRLLAFWYANQTMAVKWGNVLSEPFYVSNGVQQGGILSPFLFNVYIHDLSTNLNLCKTGCVVGCQTFNHLMYADDLVIFSPYSAGLQTLLKVCSDYGRDFDIKYNPSKSKVMIVRTKDDRNVNFPVFKLCGTPLEQTSSIKYLGHFITDDWRDDRDIQRQYCKLYAQANMLMRKFSACSLQVKCSLFRAYCTPLYTAPLWWNYGRGTFHKFLVAYNDAFRLLLQVPRWYRASQLFVDAHIPTCEALLRKLTYSLMERLDKSKNSIIMSLTDPKRSSCRYTSALRKHWIQRLYSF</sequence>
<dbReference type="InterPro" id="IPR043502">
    <property type="entry name" value="DNA/RNA_pol_sf"/>
</dbReference>
<reference evidence="2 3" key="1">
    <citation type="journal article" date="2007" name="Nature">
        <title>The medaka draft genome and insights into vertebrate genome evolution.</title>
        <authorList>
            <person name="Kasahara M."/>
            <person name="Naruse K."/>
            <person name="Sasaki S."/>
            <person name="Nakatani Y."/>
            <person name="Qu W."/>
            <person name="Ahsan B."/>
            <person name="Yamada T."/>
            <person name="Nagayasu Y."/>
            <person name="Doi K."/>
            <person name="Kasai Y."/>
            <person name="Jindo T."/>
            <person name="Kobayashi D."/>
            <person name="Shimada A."/>
            <person name="Toyoda A."/>
            <person name="Kuroki Y."/>
            <person name="Fujiyama A."/>
            <person name="Sasaki T."/>
            <person name="Shimizu A."/>
            <person name="Asakawa S."/>
            <person name="Shimizu N."/>
            <person name="Hashimoto S."/>
            <person name="Yang J."/>
            <person name="Lee Y."/>
            <person name="Matsushima K."/>
            <person name="Sugano S."/>
            <person name="Sakaizumi M."/>
            <person name="Narita T."/>
            <person name="Ohishi K."/>
            <person name="Haga S."/>
            <person name="Ohta F."/>
            <person name="Nomoto H."/>
            <person name="Nogata K."/>
            <person name="Morishita T."/>
            <person name="Endo T."/>
            <person name="Shin-I T."/>
            <person name="Takeda H."/>
            <person name="Morishita S."/>
            <person name="Kohara Y."/>
        </authorList>
    </citation>
    <scope>NUCLEOTIDE SEQUENCE [LARGE SCALE GENOMIC DNA]</scope>
    <source>
        <strain evidence="2 3">Hd-rR</strain>
    </source>
</reference>
<dbReference type="InterPro" id="IPR000477">
    <property type="entry name" value="RT_dom"/>
</dbReference>
<dbReference type="InterPro" id="IPR036691">
    <property type="entry name" value="Endo/exonu/phosph_ase_sf"/>
</dbReference>
<evidence type="ECO:0000259" key="1">
    <source>
        <dbReference type="PROSITE" id="PS50878"/>
    </source>
</evidence>
<evidence type="ECO:0000313" key="2">
    <source>
        <dbReference type="Ensembl" id="ENSORLP00000033402.1"/>
    </source>
</evidence>
<dbReference type="CDD" id="cd01650">
    <property type="entry name" value="RT_nLTR_like"/>
    <property type="match status" value="1"/>
</dbReference>